<reference evidence="12 13" key="1">
    <citation type="submission" date="2018-07" db="EMBL/GenBank/DDBJ databases">
        <title>Freshwater and sediment microbial communities from various areas in North America, analyzing microbe dynamics in response to fracking.</title>
        <authorList>
            <person name="Lamendella R."/>
        </authorList>
    </citation>
    <scope>NUCLEOTIDE SEQUENCE [LARGE SCALE GENOMIC DNA]</scope>
    <source>
        <strain evidence="12 13">160A</strain>
    </source>
</reference>
<evidence type="ECO:0000259" key="11">
    <source>
        <dbReference type="Pfam" id="PF07715"/>
    </source>
</evidence>
<keyword evidence="6 8" id="KW-0472">Membrane</keyword>
<evidence type="ECO:0000256" key="6">
    <source>
        <dbReference type="ARBA" id="ARBA00023136"/>
    </source>
</evidence>
<dbReference type="InterPro" id="IPR012910">
    <property type="entry name" value="Plug_dom"/>
</dbReference>
<gene>
    <name evidence="12" type="ORF">DFO77_12312</name>
</gene>
<evidence type="ECO:0000256" key="7">
    <source>
        <dbReference type="ARBA" id="ARBA00023237"/>
    </source>
</evidence>
<keyword evidence="12" id="KW-0675">Receptor</keyword>
<dbReference type="SUPFAM" id="SSF56935">
    <property type="entry name" value="Porins"/>
    <property type="match status" value="1"/>
</dbReference>
<evidence type="ECO:0000256" key="9">
    <source>
        <dbReference type="RuleBase" id="RU003357"/>
    </source>
</evidence>
<dbReference type="RefSeq" id="WP_114437668.1">
    <property type="nucleotide sequence ID" value="NZ_QPIZ01000023.1"/>
</dbReference>
<keyword evidence="5 9" id="KW-0798">TonB box</keyword>
<dbReference type="GO" id="GO:0044718">
    <property type="term" value="P:siderophore transmembrane transport"/>
    <property type="evidence" value="ECO:0007669"/>
    <property type="project" value="TreeGrafter"/>
</dbReference>
<dbReference type="GO" id="GO:0015344">
    <property type="term" value="F:siderophore uptake transmembrane transporter activity"/>
    <property type="evidence" value="ECO:0007669"/>
    <property type="project" value="TreeGrafter"/>
</dbReference>
<comment type="subcellular location">
    <subcellularLocation>
        <location evidence="1 8">Cell outer membrane</location>
        <topology evidence="1 8">Multi-pass membrane protein</topology>
    </subcellularLocation>
</comment>
<evidence type="ECO:0000313" key="13">
    <source>
        <dbReference type="Proteomes" id="UP000252733"/>
    </source>
</evidence>
<dbReference type="InterPro" id="IPR039426">
    <property type="entry name" value="TonB-dep_rcpt-like"/>
</dbReference>
<dbReference type="InterPro" id="IPR008969">
    <property type="entry name" value="CarboxyPept-like_regulatory"/>
</dbReference>
<keyword evidence="7 8" id="KW-0998">Cell outer membrane</keyword>
<dbReference type="InterPro" id="IPR000531">
    <property type="entry name" value="Beta-barrel_TonB"/>
</dbReference>
<dbReference type="Gene3D" id="2.170.130.10">
    <property type="entry name" value="TonB-dependent receptor, plug domain"/>
    <property type="match status" value="1"/>
</dbReference>
<evidence type="ECO:0000256" key="8">
    <source>
        <dbReference type="PROSITE-ProRule" id="PRU01360"/>
    </source>
</evidence>
<dbReference type="AlphaFoldDB" id="A0A368UN27"/>
<evidence type="ECO:0000256" key="4">
    <source>
        <dbReference type="ARBA" id="ARBA00022692"/>
    </source>
</evidence>
<name>A0A368UN27_9BACT</name>
<feature type="domain" description="TonB-dependent receptor-like beta-barrel" evidence="10">
    <location>
        <begin position="301"/>
        <end position="755"/>
    </location>
</feature>
<dbReference type="EMBL" id="QPIZ01000023">
    <property type="protein sequence ID" value="RCW30187.1"/>
    <property type="molecule type" value="Genomic_DNA"/>
</dbReference>
<keyword evidence="3 8" id="KW-1134">Transmembrane beta strand</keyword>
<evidence type="ECO:0000256" key="3">
    <source>
        <dbReference type="ARBA" id="ARBA00022452"/>
    </source>
</evidence>
<keyword evidence="13" id="KW-1185">Reference proteome</keyword>
<comment type="caution">
    <text evidence="12">The sequence shown here is derived from an EMBL/GenBank/DDBJ whole genome shotgun (WGS) entry which is preliminary data.</text>
</comment>
<dbReference type="Gene3D" id="2.60.40.1120">
    <property type="entry name" value="Carboxypeptidase-like, regulatory domain"/>
    <property type="match status" value="1"/>
</dbReference>
<dbReference type="Pfam" id="PF00593">
    <property type="entry name" value="TonB_dep_Rec_b-barrel"/>
    <property type="match status" value="1"/>
</dbReference>
<organism evidence="12 13">
    <name type="scientific">Marinilabilia salmonicolor</name>
    <dbReference type="NCBI Taxonomy" id="989"/>
    <lineage>
        <taxon>Bacteria</taxon>
        <taxon>Pseudomonadati</taxon>
        <taxon>Bacteroidota</taxon>
        <taxon>Bacteroidia</taxon>
        <taxon>Marinilabiliales</taxon>
        <taxon>Marinilabiliaceae</taxon>
        <taxon>Marinilabilia</taxon>
    </lineage>
</organism>
<evidence type="ECO:0000256" key="2">
    <source>
        <dbReference type="ARBA" id="ARBA00022448"/>
    </source>
</evidence>
<keyword evidence="2 8" id="KW-0813">Transport</keyword>
<keyword evidence="4 8" id="KW-0812">Transmembrane</keyword>
<dbReference type="SUPFAM" id="SSF49464">
    <property type="entry name" value="Carboxypeptidase regulatory domain-like"/>
    <property type="match status" value="1"/>
</dbReference>
<dbReference type="PANTHER" id="PTHR30069:SF57">
    <property type="entry name" value="TONB-DEPENDENT RECEPTOR"/>
    <property type="match status" value="1"/>
</dbReference>
<dbReference type="PANTHER" id="PTHR30069">
    <property type="entry name" value="TONB-DEPENDENT OUTER MEMBRANE RECEPTOR"/>
    <property type="match status" value="1"/>
</dbReference>
<sequence>MRTRYILPIISLFLIISGITTTKASGEQPIKPPSGTLEGLITNNGEPIPYATVQIKSTMIGTATTDEGNFAMSAPEGKHTVVVRALGYKPVEREILIREGQTQQLHLEIEEDVLGLEQVVVTADRNSEKRKESSVIVNTLSNAMLQAVQTANLSEGLAYSPGLRIENNCGNCGANSLRMNGLDGPYSQILINGRPIFSGLAAVYGLELMPSNMIERIEVVRGGGSALYGSNAIAGTVNVITREPVTNQYSISAQTSQIGSMIEDADQGSDKQINFNATLSGKENKNGLALYGSLRKRTPFDVNDDGFSELSELDNTTIGAQWSLRTGYKSKLVTDFFHIDEHRRGGDSFDLPYHEALIAEATEHKINTASASWHLFTGANQELNIYMAGQDIKRDSYYGAGKALDAYGNTHDLSYSGGVQYKILNPGLNIITGAEVNGGNLLDKKLGYREFILDEETMNVVAENVPSRTIADQKSMVGGVFAQLEKKINEFSISGGLRLDHYTIEDFVTGSENSNNVLSPRITMLYGLTSPFQVRASYAKGYRAPQIFDEDLHIETSDSRQVIHENDPDLKQETSHSFTGSLSYTIERANSNLELLAEFFHTQLQDPFANEIGTPDASGRVIYTRINEEEGATVQGVNLEAKWAPATFFDLNAGFTIQTSEYGAPQDFNEIRFLRTPDNYGFFTINWKPVEHWEFTTNGIYTGEMLVPYFGPLADDQEAGLLKESDPFFDWAAKVTYCLETNVGDFDFFVGAKNILNSYQNDFDTGAERDPGYIYGPVNPRTVYAGLKISNIF</sequence>
<dbReference type="Pfam" id="PF07715">
    <property type="entry name" value="Plug"/>
    <property type="match status" value="1"/>
</dbReference>
<dbReference type="Gene3D" id="2.40.170.20">
    <property type="entry name" value="TonB-dependent receptor, beta-barrel domain"/>
    <property type="match status" value="1"/>
</dbReference>
<comment type="similarity">
    <text evidence="8 9">Belongs to the TonB-dependent receptor family.</text>
</comment>
<dbReference type="GO" id="GO:0009279">
    <property type="term" value="C:cell outer membrane"/>
    <property type="evidence" value="ECO:0007669"/>
    <property type="project" value="UniProtKB-SubCell"/>
</dbReference>
<protein>
    <submittedName>
        <fullName evidence="12">Outer membrane receptor for ferrienterochelin and colicins</fullName>
    </submittedName>
</protein>
<feature type="domain" description="TonB-dependent receptor plug" evidence="11">
    <location>
        <begin position="131"/>
        <end position="236"/>
    </location>
</feature>
<evidence type="ECO:0000256" key="5">
    <source>
        <dbReference type="ARBA" id="ARBA00023077"/>
    </source>
</evidence>
<evidence type="ECO:0000259" key="10">
    <source>
        <dbReference type="Pfam" id="PF00593"/>
    </source>
</evidence>
<dbReference type="Proteomes" id="UP000252733">
    <property type="component" value="Unassembled WGS sequence"/>
</dbReference>
<evidence type="ECO:0000313" key="12">
    <source>
        <dbReference type="EMBL" id="RCW30187.1"/>
    </source>
</evidence>
<accession>A0A368UN27</accession>
<dbReference type="PROSITE" id="PS52016">
    <property type="entry name" value="TONB_DEPENDENT_REC_3"/>
    <property type="match status" value="1"/>
</dbReference>
<evidence type="ECO:0000256" key="1">
    <source>
        <dbReference type="ARBA" id="ARBA00004571"/>
    </source>
</evidence>
<dbReference type="InterPro" id="IPR037066">
    <property type="entry name" value="Plug_dom_sf"/>
</dbReference>
<dbReference type="InterPro" id="IPR036942">
    <property type="entry name" value="Beta-barrel_TonB_sf"/>
</dbReference>
<dbReference type="Pfam" id="PF13715">
    <property type="entry name" value="CarbopepD_reg_2"/>
    <property type="match status" value="1"/>
</dbReference>
<proteinExistence type="inferred from homology"/>